<proteinExistence type="predicted"/>
<evidence type="ECO:0000256" key="1">
    <source>
        <dbReference type="SAM" id="Phobius"/>
    </source>
</evidence>
<protein>
    <recommendedName>
        <fullName evidence="4">30S ribosomal protein S3</fullName>
    </recommendedName>
</protein>
<accession>A0ABT9C7A4</accession>
<evidence type="ECO:0008006" key="4">
    <source>
        <dbReference type="Google" id="ProtNLM"/>
    </source>
</evidence>
<dbReference type="Proteomes" id="UP001228019">
    <property type="component" value="Unassembled WGS sequence"/>
</dbReference>
<dbReference type="EMBL" id="JAUQOP010000030">
    <property type="protein sequence ID" value="MDO7898964.1"/>
    <property type="molecule type" value="Genomic_DNA"/>
</dbReference>
<gene>
    <name evidence="2" type="ORF">Q6A48_18935</name>
</gene>
<feature type="transmembrane region" description="Helical" evidence="1">
    <location>
        <begin position="6"/>
        <end position="22"/>
    </location>
</feature>
<keyword evidence="1" id="KW-1133">Transmembrane helix</keyword>
<keyword evidence="1" id="KW-0472">Membrane</keyword>
<keyword evidence="3" id="KW-1185">Reference proteome</keyword>
<dbReference type="RefSeq" id="WP_304555744.1">
    <property type="nucleotide sequence ID" value="NZ_JAUQOP010000030.1"/>
</dbReference>
<keyword evidence="1" id="KW-0812">Transmembrane</keyword>
<sequence>MDYFIIVATTVAGLYFHWWLYVRIKRWADRDLALSLAGKDEQKKSYMLQQLASAREQGIKRRDLPRWLETAAAGYAEAKAPGARASSSPLAGGS</sequence>
<name>A0ABT9C7A4_9PSED</name>
<organism evidence="2 3">
    <name type="scientific">Pseudomonas citrulli</name>
    <dbReference type="NCBI Taxonomy" id="3064347"/>
    <lineage>
        <taxon>Bacteria</taxon>
        <taxon>Pseudomonadati</taxon>
        <taxon>Pseudomonadota</taxon>
        <taxon>Gammaproteobacteria</taxon>
        <taxon>Pseudomonadales</taxon>
        <taxon>Pseudomonadaceae</taxon>
        <taxon>Pseudomonas</taxon>
    </lineage>
</organism>
<reference evidence="2 3" key="1">
    <citation type="submission" date="2023-07" db="EMBL/GenBank/DDBJ databases">
        <title>Identification of four novel Pseudomonas species associated with bacterial leaf spot of cucurbits.</title>
        <authorList>
            <person name="Fullem K.R."/>
        </authorList>
    </citation>
    <scope>NUCLEOTIDE SEQUENCE [LARGE SCALE GENOMIC DNA]</scope>
    <source>
        <strain evidence="2 3">K18</strain>
    </source>
</reference>
<evidence type="ECO:0000313" key="2">
    <source>
        <dbReference type="EMBL" id="MDO7898964.1"/>
    </source>
</evidence>
<comment type="caution">
    <text evidence="2">The sequence shown here is derived from an EMBL/GenBank/DDBJ whole genome shotgun (WGS) entry which is preliminary data.</text>
</comment>
<evidence type="ECO:0000313" key="3">
    <source>
        <dbReference type="Proteomes" id="UP001228019"/>
    </source>
</evidence>